<keyword evidence="3 6" id="KW-0378">Hydrolase</keyword>
<sequence length="351" mass="38778">MTWALKAEGKRQLRAVGWAVVDRPEAGGAVKNLQKARIATKQRQIASAYLVTFRVFPKILRNFCHVSIMLKSFWLTCRRTCGRGIYLLLSLIVAAGIWVISPEQTQAFSLPELIFRGIQVIQLSNMSDSQEVTIGRQINQQLANSEFNIDRDRATTLYINRIGQRLAEESTRPNIPYTFQVIDDDNINAFATMGGFVYVNKGLMAAADNEAELASVIAHEIAHISARHAIQQMRQMAIASGVASATGLDRSQAVQIGVELALRRPHSRQAEYEADQLGLQTMGRAGYAQSGMVDFMKKLLNKPSPPSILSTHPATADRIAAISQAIDPELASGEGLNNEDYRLEIRRLLGS</sequence>
<dbReference type="InterPro" id="IPR051156">
    <property type="entry name" value="Mito/Outer_Membr_Metalloprot"/>
</dbReference>
<keyword evidence="4 6" id="KW-0862">Zinc</keyword>
<dbReference type="GO" id="GO:0008233">
    <property type="term" value="F:peptidase activity"/>
    <property type="evidence" value="ECO:0007669"/>
    <property type="project" value="UniProtKB-KW"/>
</dbReference>
<dbReference type="PANTHER" id="PTHR22726:SF1">
    <property type="entry name" value="METALLOENDOPEPTIDASE OMA1, MITOCHONDRIAL"/>
    <property type="match status" value="1"/>
</dbReference>
<evidence type="ECO:0000256" key="2">
    <source>
        <dbReference type="ARBA" id="ARBA00022723"/>
    </source>
</evidence>
<evidence type="ECO:0000256" key="4">
    <source>
        <dbReference type="ARBA" id="ARBA00022833"/>
    </source>
</evidence>
<comment type="cofactor">
    <cofactor evidence="6">
        <name>Zn(2+)</name>
        <dbReference type="ChEBI" id="CHEBI:29105"/>
    </cofactor>
    <text evidence="6">Binds 1 zinc ion per subunit.</text>
</comment>
<comment type="similarity">
    <text evidence="6">Belongs to the peptidase M48 family.</text>
</comment>
<keyword evidence="10" id="KW-1185">Reference proteome</keyword>
<keyword evidence="5 6" id="KW-0482">Metalloprotease</keyword>
<keyword evidence="7" id="KW-0812">Transmembrane</keyword>
<dbReference type="PANTHER" id="PTHR22726">
    <property type="entry name" value="METALLOENDOPEPTIDASE OMA1"/>
    <property type="match status" value="1"/>
</dbReference>
<feature type="domain" description="Peptidase M48" evidence="8">
    <location>
        <begin position="155"/>
        <end position="324"/>
    </location>
</feature>
<dbReference type="GO" id="GO:0006508">
    <property type="term" value="P:proteolysis"/>
    <property type="evidence" value="ECO:0007669"/>
    <property type="project" value="UniProtKB-KW"/>
</dbReference>
<evidence type="ECO:0000256" key="6">
    <source>
        <dbReference type="RuleBase" id="RU003983"/>
    </source>
</evidence>
<dbReference type="Proteomes" id="UP000702425">
    <property type="component" value="Unassembled WGS sequence"/>
</dbReference>
<evidence type="ECO:0000256" key="1">
    <source>
        <dbReference type="ARBA" id="ARBA00022670"/>
    </source>
</evidence>
<evidence type="ECO:0000256" key="5">
    <source>
        <dbReference type="ARBA" id="ARBA00023049"/>
    </source>
</evidence>
<keyword evidence="7" id="KW-0472">Membrane</keyword>
<feature type="transmembrane region" description="Helical" evidence="7">
    <location>
        <begin position="84"/>
        <end position="101"/>
    </location>
</feature>
<keyword evidence="1 6" id="KW-0645">Protease</keyword>
<evidence type="ECO:0000313" key="10">
    <source>
        <dbReference type="Proteomes" id="UP000702425"/>
    </source>
</evidence>
<protein>
    <submittedName>
        <fullName evidence="9">Beta-barrel assembly-enhancing protease</fullName>
        <ecNumber evidence="9">3.4.-.-</ecNumber>
    </submittedName>
</protein>
<organism evidence="9 10">
    <name type="scientific">Microcoleus asticus IPMA8</name>
    <dbReference type="NCBI Taxonomy" id="2563858"/>
    <lineage>
        <taxon>Bacteria</taxon>
        <taxon>Bacillati</taxon>
        <taxon>Cyanobacteriota</taxon>
        <taxon>Cyanophyceae</taxon>
        <taxon>Oscillatoriophycideae</taxon>
        <taxon>Oscillatoriales</taxon>
        <taxon>Microcoleaceae</taxon>
        <taxon>Microcoleus</taxon>
        <taxon>Microcoleus asticus</taxon>
    </lineage>
</organism>
<evidence type="ECO:0000259" key="8">
    <source>
        <dbReference type="Pfam" id="PF01435"/>
    </source>
</evidence>
<evidence type="ECO:0000313" key="9">
    <source>
        <dbReference type="EMBL" id="NQE35139.1"/>
    </source>
</evidence>
<proteinExistence type="inferred from homology"/>
<gene>
    <name evidence="9" type="primary">bepA_1</name>
    <name evidence="9" type="ORF">E5S67_02869</name>
</gene>
<evidence type="ECO:0000256" key="7">
    <source>
        <dbReference type="SAM" id="Phobius"/>
    </source>
</evidence>
<dbReference type="Pfam" id="PF01435">
    <property type="entry name" value="Peptidase_M48"/>
    <property type="match status" value="1"/>
</dbReference>
<dbReference type="EMBL" id="SRRZ01000048">
    <property type="protein sequence ID" value="NQE35139.1"/>
    <property type="molecule type" value="Genomic_DNA"/>
</dbReference>
<keyword evidence="7" id="KW-1133">Transmembrane helix</keyword>
<dbReference type="CDD" id="cd07333">
    <property type="entry name" value="M48C_bepA_like"/>
    <property type="match status" value="1"/>
</dbReference>
<evidence type="ECO:0000256" key="3">
    <source>
        <dbReference type="ARBA" id="ARBA00022801"/>
    </source>
</evidence>
<reference evidence="9 10" key="1">
    <citation type="journal article" date="2020" name="Sci. Rep.">
        <title>A novel cyanobacterial geosmin producer, revising GeoA distribution and dispersion patterns in Bacteria.</title>
        <authorList>
            <person name="Churro C."/>
            <person name="Semedo-Aguiar A.P."/>
            <person name="Silva A.D."/>
            <person name="Pereira-Leal J.B."/>
            <person name="Leite R.B."/>
        </authorList>
    </citation>
    <scope>NUCLEOTIDE SEQUENCE [LARGE SCALE GENOMIC DNA]</scope>
    <source>
        <strain evidence="9 10">IPMA8</strain>
    </source>
</reference>
<keyword evidence="2" id="KW-0479">Metal-binding</keyword>
<accession>A0ABX2CXM1</accession>
<dbReference type="Gene3D" id="3.30.2010.10">
    <property type="entry name" value="Metalloproteases ('zincins'), catalytic domain"/>
    <property type="match status" value="1"/>
</dbReference>
<name>A0ABX2CXM1_9CYAN</name>
<dbReference type="EC" id="3.4.-.-" evidence="9"/>
<comment type="caution">
    <text evidence="9">The sequence shown here is derived from an EMBL/GenBank/DDBJ whole genome shotgun (WGS) entry which is preliminary data.</text>
</comment>
<dbReference type="InterPro" id="IPR001915">
    <property type="entry name" value="Peptidase_M48"/>
</dbReference>